<gene>
    <name evidence="1" type="ORF">C7383_12058</name>
</gene>
<evidence type="ECO:0000313" key="2">
    <source>
        <dbReference type="Proteomes" id="UP000245412"/>
    </source>
</evidence>
<sequence>MHSYLRAIGFSNIKRDKELEPLLKEVSDHCDKKVAVKEDTGSEFIELSKEFGPDIGITVCGEKDEDGFHREYYFPYMKGSGVTTREDVGIEKHGPRDSYAGVCEDMRVGVSLIFYLQNAAEYKKECFQYKIKGKSVSTTFAGLSLQGKVLLPICKSKEQIVSDREATANRSHLIAAARKGDEEAMESLTLEDIDTYTMVSRRIQNEDVFTIVDSFFMPYGMECDQYQILGEILECQKQSNSVTGEKIFQMRIDCNGMQFNICINEKDLLGIPEEGRRFKGTVWLQGCLNFS</sequence>
<proteinExistence type="predicted"/>
<comment type="caution">
    <text evidence="1">The sequence shown here is derived from an EMBL/GenBank/DDBJ whole genome shotgun (WGS) entry which is preliminary data.</text>
</comment>
<dbReference type="RefSeq" id="WP_109748634.1">
    <property type="nucleotide sequence ID" value="NZ_CABJAT010000010.1"/>
</dbReference>
<accession>A0AB73SY19</accession>
<dbReference type="AlphaFoldDB" id="A0AB73SY19"/>
<organism evidence="1 2">
    <name type="scientific">Murimonas intestini</name>
    <dbReference type="NCBI Taxonomy" id="1337051"/>
    <lineage>
        <taxon>Bacteria</taxon>
        <taxon>Bacillati</taxon>
        <taxon>Bacillota</taxon>
        <taxon>Clostridia</taxon>
        <taxon>Lachnospirales</taxon>
        <taxon>Lachnospiraceae</taxon>
        <taxon>Murimonas</taxon>
    </lineage>
</organism>
<evidence type="ECO:0000313" key="1">
    <source>
        <dbReference type="EMBL" id="PWJ72252.1"/>
    </source>
</evidence>
<dbReference type="InterPro" id="IPR024541">
    <property type="entry name" value="DUF3881"/>
</dbReference>
<keyword evidence="2" id="KW-1185">Reference proteome</keyword>
<name>A0AB73SY19_9FIRM</name>
<dbReference type="Pfam" id="PF12997">
    <property type="entry name" value="DUF3881"/>
    <property type="match status" value="1"/>
</dbReference>
<dbReference type="EMBL" id="QGGY01000020">
    <property type="protein sequence ID" value="PWJ72252.1"/>
    <property type="molecule type" value="Genomic_DNA"/>
</dbReference>
<protein>
    <submittedName>
        <fullName evidence="1">Uncharacterized protein DUF3881</fullName>
    </submittedName>
</protein>
<dbReference type="Proteomes" id="UP000245412">
    <property type="component" value="Unassembled WGS sequence"/>
</dbReference>
<reference evidence="1 2" key="1">
    <citation type="submission" date="2018-05" db="EMBL/GenBank/DDBJ databases">
        <authorList>
            <person name="Goeker M."/>
            <person name="Huntemann M."/>
            <person name="Clum A."/>
            <person name="Pillay M."/>
            <person name="Palaniappan K."/>
            <person name="Varghese N."/>
            <person name="Mikhailova N."/>
            <person name="Stamatis D."/>
            <person name="Reddy T."/>
            <person name="Daum C."/>
            <person name="Shapiro N."/>
            <person name="Ivanova N."/>
            <person name="Kyrpides N."/>
            <person name="Woyke T."/>
        </authorList>
    </citation>
    <scope>NUCLEOTIDE SEQUENCE [LARGE SCALE GENOMIC DNA]</scope>
    <source>
        <strain evidence="1 2">DSM 26524</strain>
    </source>
</reference>